<accession>A0A194XRZ0</accession>
<dbReference type="GO" id="GO:0046872">
    <property type="term" value="F:metal ion binding"/>
    <property type="evidence" value="ECO:0007669"/>
    <property type="project" value="UniProtKB-KW"/>
</dbReference>
<comment type="subcellular location">
    <subcellularLocation>
        <location evidence="1">Nucleus</location>
    </subcellularLocation>
    <subcellularLocation>
        <location evidence="1">Chromosome</location>
        <location evidence="1">Telomere</location>
    </subcellularLocation>
</comment>
<name>A0A194XRZ0_MOLSC</name>
<dbReference type="Gene3D" id="1.10.357.90">
    <property type="match status" value="1"/>
</dbReference>
<keyword evidence="1" id="KW-0808">Transferase</keyword>
<reference evidence="3 4" key="1">
    <citation type="submission" date="2015-10" db="EMBL/GenBank/DDBJ databases">
        <title>Full genome of DAOMC 229536 Phialocephala scopiformis, a fungal endophyte of spruce producing the potent anti-insectan compound rugulosin.</title>
        <authorList>
            <consortium name="DOE Joint Genome Institute"/>
            <person name="Walker A.K."/>
            <person name="Frasz S.L."/>
            <person name="Seifert K.A."/>
            <person name="Miller J.D."/>
            <person name="Mondo S.J."/>
            <person name="Labutti K."/>
            <person name="Lipzen A."/>
            <person name="Dockter R."/>
            <person name="Kennedy M."/>
            <person name="Grigoriev I.V."/>
            <person name="Spatafora J.W."/>
        </authorList>
    </citation>
    <scope>NUCLEOTIDE SEQUENCE [LARGE SCALE GENOMIC DNA]</scope>
    <source>
        <strain evidence="3 4">CBS 120377</strain>
    </source>
</reference>
<dbReference type="AlphaFoldDB" id="A0A194XRZ0"/>
<dbReference type="GO" id="GO:0000333">
    <property type="term" value="C:telomerase catalytic core complex"/>
    <property type="evidence" value="ECO:0007669"/>
    <property type="project" value="TreeGrafter"/>
</dbReference>
<keyword evidence="1" id="KW-0460">Magnesium</keyword>
<evidence type="ECO:0000259" key="2">
    <source>
        <dbReference type="Pfam" id="PF21399"/>
    </source>
</evidence>
<evidence type="ECO:0000313" key="3">
    <source>
        <dbReference type="EMBL" id="KUJ22916.1"/>
    </source>
</evidence>
<dbReference type="EMBL" id="KQ947406">
    <property type="protein sequence ID" value="KUJ22916.1"/>
    <property type="molecule type" value="Genomic_DNA"/>
</dbReference>
<organism evidence="3 4">
    <name type="scientific">Mollisia scopiformis</name>
    <name type="common">Conifer needle endophyte fungus</name>
    <name type="synonym">Phialocephala scopiformis</name>
    <dbReference type="NCBI Taxonomy" id="149040"/>
    <lineage>
        <taxon>Eukaryota</taxon>
        <taxon>Fungi</taxon>
        <taxon>Dikarya</taxon>
        <taxon>Ascomycota</taxon>
        <taxon>Pezizomycotina</taxon>
        <taxon>Leotiomycetes</taxon>
        <taxon>Helotiales</taxon>
        <taxon>Mollisiaceae</taxon>
        <taxon>Mollisia</taxon>
    </lineage>
</organism>
<dbReference type="Proteomes" id="UP000070700">
    <property type="component" value="Unassembled WGS sequence"/>
</dbReference>
<proteinExistence type="inferred from homology"/>
<feature type="domain" description="Telomerase reverse transcriptase C-terminal extension" evidence="2">
    <location>
        <begin position="32"/>
        <end position="105"/>
    </location>
</feature>
<keyword evidence="1" id="KW-0479">Metal-binding</keyword>
<dbReference type="RefSeq" id="XP_018077271.1">
    <property type="nucleotide sequence ID" value="XM_018206659.1"/>
</dbReference>
<dbReference type="InParanoid" id="A0A194XRZ0"/>
<keyword evidence="1" id="KW-0779">Telomere</keyword>
<keyword evidence="1" id="KW-0539">Nucleus</keyword>
<evidence type="ECO:0000313" key="4">
    <source>
        <dbReference type="Proteomes" id="UP000070700"/>
    </source>
</evidence>
<keyword evidence="1" id="KW-0695">RNA-directed DNA polymerase</keyword>
<dbReference type="InterPro" id="IPR049139">
    <property type="entry name" value="TERT_C"/>
</dbReference>
<dbReference type="KEGG" id="psco:LY89DRAFT_314076"/>
<comment type="similarity">
    <text evidence="1">Belongs to the reverse transcriptase family. Telomerase subfamily.</text>
</comment>
<comment type="function">
    <text evidence="1">Telomerase is a ribonucleoprotein enzyme essential for the replication of chromosome termini in most eukaryotes. It elongates telomeres. It is a reverse transcriptase that adds simple sequence repeats to chromosome ends by copying a template sequence within the RNA component of the enzyme.</text>
</comment>
<dbReference type="GeneID" id="28816385"/>
<dbReference type="GO" id="GO:0007004">
    <property type="term" value="P:telomere maintenance via telomerase"/>
    <property type="evidence" value="ECO:0007669"/>
    <property type="project" value="TreeGrafter"/>
</dbReference>
<protein>
    <recommendedName>
        <fullName evidence="1">Telomerase reverse transcriptase</fullName>
        <ecNumber evidence="1">2.7.7.49</ecNumber>
    </recommendedName>
    <alternativeName>
        <fullName evidence="1">Telomerase catalytic subunit</fullName>
    </alternativeName>
</protein>
<dbReference type="GO" id="GO:0000781">
    <property type="term" value="C:chromosome, telomeric region"/>
    <property type="evidence" value="ECO:0007669"/>
    <property type="project" value="UniProtKB-SubCell"/>
</dbReference>
<comment type="catalytic activity">
    <reaction evidence="1">
        <text>DNA(n) + a 2'-deoxyribonucleoside 5'-triphosphate = DNA(n+1) + diphosphate</text>
        <dbReference type="Rhea" id="RHEA:22508"/>
        <dbReference type="Rhea" id="RHEA-COMP:17339"/>
        <dbReference type="Rhea" id="RHEA-COMP:17340"/>
        <dbReference type="ChEBI" id="CHEBI:33019"/>
        <dbReference type="ChEBI" id="CHEBI:61560"/>
        <dbReference type="ChEBI" id="CHEBI:173112"/>
        <dbReference type="EC" id="2.7.7.49"/>
    </reaction>
</comment>
<dbReference type="Pfam" id="PF21399">
    <property type="entry name" value="TERT_C"/>
    <property type="match status" value="1"/>
</dbReference>
<dbReference type="InterPro" id="IPR003545">
    <property type="entry name" value="Telomerase_RT"/>
</dbReference>
<dbReference type="GO" id="GO:0003720">
    <property type="term" value="F:telomerase activity"/>
    <property type="evidence" value="ECO:0007669"/>
    <property type="project" value="InterPro"/>
</dbReference>
<dbReference type="OrthoDB" id="289721at2759"/>
<dbReference type="PANTHER" id="PTHR12066">
    <property type="entry name" value="TELOMERASE REVERSE TRANSCRIPTASE"/>
    <property type="match status" value="1"/>
</dbReference>
<keyword evidence="1" id="KW-0158">Chromosome</keyword>
<evidence type="ECO:0000256" key="1">
    <source>
        <dbReference type="RuleBase" id="RU365061"/>
    </source>
</evidence>
<dbReference type="GO" id="GO:0042162">
    <property type="term" value="F:telomeric DNA binding"/>
    <property type="evidence" value="ECO:0007669"/>
    <property type="project" value="TreeGrafter"/>
</dbReference>
<keyword evidence="1" id="KW-0548">Nucleotidyltransferase</keyword>
<gene>
    <name evidence="3" type="ORF">LY89DRAFT_314076</name>
</gene>
<sequence>MILIDFDVCTCLPRVLSFRFKMAGANLLFTDTFKIQAHAMFLDTSFNSLKTVLSNVYSAFIESATKMWTYAKCLPAGKQPGTQLILKTIRDLIELAFVLMKSKGKNKKNVGYKFALSKMQVECNECILQHLEEATE</sequence>
<dbReference type="EC" id="2.7.7.49" evidence="1"/>
<dbReference type="GO" id="GO:0070034">
    <property type="term" value="F:telomerase RNA binding"/>
    <property type="evidence" value="ECO:0007669"/>
    <property type="project" value="TreeGrafter"/>
</dbReference>
<dbReference type="PANTHER" id="PTHR12066:SF0">
    <property type="entry name" value="TELOMERASE REVERSE TRANSCRIPTASE"/>
    <property type="match status" value="1"/>
</dbReference>
<keyword evidence="4" id="KW-1185">Reference proteome</keyword>
<dbReference type="STRING" id="149040.A0A194XRZ0"/>